<keyword evidence="2" id="KW-1185">Reference proteome</keyword>
<reference evidence="1 2" key="1">
    <citation type="submission" date="2018-08" db="EMBL/GenBank/DDBJ databases">
        <title>Genomic Encyclopedia of Archaeal and Bacterial Type Strains, Phase II (KMG-II): from individual species to whole genera.</title>
        <authorList>
            <person name="Goeker M."/>
        </authorList>
    </citation>
    <scope>NUCLEOTIDE SEQUENCE [LARGE SCALE GENOMIC DNA]</scope>
    <source>
        <strain evidence="1 2">DSM 15986</strain>
    </source>
</reference>
<dbReference type="EMBL" id="QUNF01000040">
    <property type="protein sequence ID" value="REG77618.1"/>
    <property type="molecule type" value="Genomic_DNA"/>
</dbReference>
<comment type="caution">
    <text evidence="1">The sequence shown here is derived from an EMBL/GenBank/DDBJ whole genome shotgun (WGS) entry which is preliminary data.</text>
</comment>
<proteinExistence type="predicted"/>
<organism evidence="1 2">
    <name type="scientific">Algoriphagus antarcticus</name>
    <dbReference type="NCBI Taxonomy" id="238540"/>
    <lineage>
        <taxon>Bacteria</taxon>
        <taxon>Pseudomonadati</taxon>
        <taxon>Bacteroidota</taxon>
        <taxon>Cytophagia</taxon>
        <taxon>Cytophagales</taxon>
        <taxon>Cyclobacteriaceae</taxon>
        <taxon>Algoriphagus</taxon>
    </lineage>
</organism>
<accession>A0A3E0D7R8</accession>
<dbReference type="RefSeq" id="WP_086543887.1">
    <property type="nucleotide sequence ID" value="NZ_MSSW01000098.1"/>
</dbReference>
<protein>
    <submittedName>
        <fullName evidence="1">Uncharacterized protein</fullName>
    </submittedName>
</protein>
<sequence length="76" mass="8511">MPTLNAVCYIYLTLRDAFAQTDTVVYIPTNKLKQYKIAGKASMGITIIGTIPIPRCHFAKSDYAVIYVTNEMKLAH</sequence>
<name>A0A3E0D7R8_9BACT</name>
<evidence type="ECO:0000313" key="2">
    <source>
        <dbReference type="Proteomes" id="UP000256405"/>
    </source>
</evidence>
<evidence type="ECO:0000313" key="1">
    <source>
        <dbReference type="EMBL" id="REG77618.1"/>
    </source>
</evidence>
<dbReference type="Proteomes" id="UP000256405">
    <property type="component" value="Unassembled WGS sequence"/>
</dbReference>
<gene>
    <name evidence="1" type="ORF">C8N25_14032</name>
</gene>
<dbReference type="AlphaFoldDB" id="A0A3E0D7R8"/>